<feature type="signal peptide" evidence="1">
    <location>
        <begin position="1"/>
        <end position="23"/>
    </location>
</feature>
<sequence length="152" mass="17198">MKSMVRAKIILFTLPCCLRPSSSAEQCTGQLSPLSLERIALRPLLTMHPIMPGGSVLVCPVQPVLLPTRPFPSTVRHPVLEAIITMRRTPLRRRLEDHILLLNLPFKLDLLRLINNVACDIQVDLSVYDIRPLHGGPQNEAVFHKYPYPSRH</sequence>
<dbReference type="Proteomes" id="UP001150266">
    <property type="component" value="Unassembled WGS sequence"/>
</dbReference>
<name>A0A9W9AI49_9AGAR</name>
<feature type="chain" id="PRO_5040879685" evidence="1">
    <location>
        <begin position="24"/>
        <end position="152"/>
    </location>
</feature>
<evidence type="ECO:0000256" key="1">
    <source>
        <dbReference type="SAM" id="SignalP"/>
    </source>
</evidence>
<evidence type="ECO:0000313" key="2">
    <source>
        <dbReference type="EMBL" id="KAJ4482490.1"/>
    </source>
</evidence>
<protein>
    <submittedName>
        <fullName evidence="2">Uncharacterized protein</fullName>
    </submittedName>
</protein>
<keyword evidence="1" id="KW-0732">Signal</keyword>
<evidence type="ECO:0000313" key="3">
    <source>
        <dbReference type="Proteomes" id="UP001150266"/>
    </source>
</evidence>
<gene>
    <name evidence="2" type="ORF">J3R30DRAFT_2179713</name>
</gene>
<organism evidence="2 3">
    <name type="scientific">Lentinula aciculospora</name>
    <dbReference type="NCBI Taxonomy" id="153920"/>
    <lineage>
        <taxon>Eukaryota</taxon>
        <taxon>Fungi</taxon>
        <taxon>Dikarya</taxon>
        <taxon>Basidiomycota</taxon>
        <taxon>Agaricomycotina</taxon>
        <taxon>Agaricomycetes</taxon>
        <taxon>Agaricomycetidae</taxon>
        <taxon>Agaricales</taxon>
        <taxon>Marasmiineae</taxon>
        <taxon>Omphalotaceae</taxon>
        <taxon>Lentinula</taxon>
    </lineage>
</organism>
<keyword evidence="3" id="KW-1185">Reference proteome</keyword>
<dbReference type="AlphaFoldDB" id="A0A9W9AI49"/>
<accession>A0A9W9AI49</accession>
<reference evidence="2" key="1">
    <citation type="submission" date="2022-08" db="EMBL/GenBank/DDBJ databases">
        <title>A Global Phylogenomic Analysis of the Shiitake Genus Lentinula.</title>
        <authorList>
            <consortium name="DOE Joint Genome Institute"/>
            <person name="Sierra-Patev S."/>
            <person name="Min B."/>
            <person name="Naranjo-Ortiz M."/>
            <person name="Looney B."/>
            <person name="Konkel Z."/>
            <person name="Slot J.C."/>
            <person name="Sakamoto Y."/>
            <person name="Steenwyk J.L."/>
            <person name="Rokas A."/>
            <person name="Carro J."/>
            <person name="Camarero S."/>
            <person name="Ferreira P."/>
            <person name="Molpeceres G."/>
            <person name="Ruiz-Duenas F.J."/>
            <person name="Serrano A."/>
            <person name="Henrissat B."/>
            <person name="Drula E."/>
            <person name="Hughes K.W."/>
            <person name="Mata J.L."/>
            <person name="Ishikawa N.K."/>
            <person name="Vargas-Isla R."/>
            <person name="Ushijima S."/>
            <person name="Smith C.A."/>
            <person name="Ahrendt S."/>
            <person name="Andreopoulos W."/>
            <person name="He G."/>
            <person name="Labutti K."/>
            <person name="Lipzen A."/>
            <person name="Ng V."/>
            <person name="Riley R."/>
            <person name="Sandor L."/>
            <person name="Barry K."/>
            <person name="Martinez A.T."/>
            <person name="Xiao Y."/>
            <person name="Gibbons J.G."/>
            <person name="Terashima K."/>
            <person name="Grigoriev I.V."/>
            <person name="Hibbett D.S."/>
        </authorList>
    </citation>
    <scope>NUCLEOTIDE SEQUENCE</scope>
    <source>
        <strain evidence="2">JLM2183</strain>
    </source>
</reference>
<proteinExistence type="predicted"/>
<comment type="caution">
    <text evidence="2">The sequence shown here is derived from an EMBL/GenBank/DDBJ whole genome shotgun (WGS) entry which is preliminary data.</text>
</comment>
<dbReference type="EMBL" id="JAOTPV010000005">
    <property type="protein sequence ID" value="KAJ4482490.1"/>
    <property type="molecule type" value="Genomic_DNA"/>
</dbReference>